<evidence type="ECO:0000313" key="1">
    <source>
        <dbReference type="EMBL" id="KAH7842560.1"/>
    </source>
</evidence>
<protein>
    <submittedName>
        <fullName evidence="1">Uncharacterized protein</fullName>
    </submittedName>
</protein>
<organism evidence="1 2">
    <name type="scientific">Vaccinium darrowii</name>
    <dbReference type="NCBI Taxonomy" id="229202"/>
    <lineage>
        <taxon>Eukaryota</taxon>
        <taxon>Viridiplantae</taxon>
        <taxon>Streptophyta</taxon>
        <taxon>Embryophyta</taxon>
        <taxon>Tracheophyta</taxon>
        <taxon>Spermatophyta</taxon>
        <taxon>Magnoliopsida</taxon>
        <taxon>eudicotyledons</taxon>
        <taxon>Gunneridae</taxon>
        <taxon>Pentapetalae</taxon>
        <taxon>asterids</taxon>
        <taxon>Ericales</taxon>
        <taxon>Ericaceae</taxon>
        <taxon>Vaccinioideae</taxon>
        <taxon>Vaccinieae</taxon>
        <taxon>Vaccinium</taxon>
    </lineage>
</organism>
<keyword evidence="2" id="KW-1185">Reference proteome</keyword>
<gene>
    <name evidence="1" type="ORF">Vadar_006718</name>
</gene>
<accession>A0ACB7XNT2</accession>
<proteinExistence type="predicted"/>
<dbReference type="Proteomes" id="UP000828048">
    <property type="component" value="Chromosome 1"/>
</dbReference>
<name>A0ACB7XNT2_9ERIC</name>
<evidence type="ECO:0000313" key="2">
    <source>
        <dbReference type="Proteomes" id="UP000828048"/>
    </source>
</evidence>
<sequence length="71" mass="7933">MYVQNIATLRSSHGKQRKRRAKAMLPLDLQSSPAAVLLPLAHHADVAIAHVIAGFRGFRKASQRTDQKQHH</sequence>
<reference evidence="1 2" key="1">
    <citation type="journal article" date="2021" name="Hortic Res">
        <title>High-quality reference genome and annotation aids understanding of berry development for evergreen blueberry (Vaccinium darrowii).</title>
        <authorList>
            <person name="Yu J."/>
            <person name="Hulse-Kemp A.M."/>
            <person name="Babiker E."/>
            <person name="Staton M."/>
        </authorList>
    </citation>
    <scope>NUCLEOTIDE SEQUENCE [LARGE SCALE GENOMIC DNA]</scope>
    <source>
        <strain evidence="2">cv. NJ 8807/NJ 8810</strain>
        <tissue evidence="1">Young leaf</tissue>
    </source>
</reference>
<comment type="caution">
    <text evidence="1">The sequence shown here is derived from an EMBL/GenBank/DDBJ whole genome shotgun (WGS) entry which is preliminary data.</text>
</comment>
<dbReference type="EMBL" id="CM037151">
    <property type="protein sequence ID" value="KAH7842560.1"/>
    <property type="molecule type" value="Genomic_DNA"/>
</dbReference>